<evidence type="ECO:0000313" key="3">
    <source>
        <dbReference type="Proteomes" id="UP000184774"/>
    </source>
</evidence>
<name>A0A1N6M5C2_9VIBR</name>
<evidence type="ECO:0000313" key="2">
    <source>
        <dbReference type="EMBL" id="SIO94628.1"/>
    </source>
</evidence>
<feature type="region of interest" description="Disordered" evidence="1">
    <location>
        <begin position="1"/>
        <end position="40"/>
    </location>
</feature>
<dbReference type="Proteomes" id="UP000184774">
    <property type="component" value="Unassembled WGS sequence"/>
</dbReference>
<gene>
    <name evidence="2" type="ORF">VSP9026_02353</name>
</gene>
<sequence length="118" mass="13220">MPKRSLSKVGNEGGWGKLFSLTTETRSHSHETENPMSPQVLISPTHHKIRQLANRHKTPQRLRFTSTDKTGVGIRTPHIHFQHIKTMPCIAYALCVALARSSYGGLARQPLVGRSEVR</sequence>
<organism evidence="2 3">
    <name type="scientific">Vibrio spartinae</name>
    <dbReference type="NCBI Taxonomy" id="1918945"/>
    <lineage>
        <taxon>Bacteria</taxon>
        <taxon>Pseudomonadati</taxon>
        <taxon>Pseudomonadota</taxon>
        <taxon>Gammaproteobacteria</taxon>
        <taxon>Vibrionales</taxon>
        <taxon>Vibrionaceae</taxon>
        <taxon>Vibrio</taxon>
    </lineage>
</organism>
<reference evidence="2 3" key="1">
    <citation type="submission" date="2016-12" db="EMBL/GenBank/DDBJ databases">
        <authorList>
            <person name="Song W.-J."/>
            <person name="Kurnit D.M."/>
        </authorList>
    </citation>
    <scope>NUCLEOTIDE SEQUENCE [LARGE SCALE GENOMIC DNA]</scope>
    <source>
        <strain evidence="2 3">CECT 9026</strain>
    </source>
</reference>
<proteinExistence type="predicted"/>
<evidence type="ECO:0000256" key="1">
    <source>
        <dbReference type="SAM" id="MobiDB-lite"/>
    </source>
</evidence>
<protein>
    <submittedName>
        <fullName evidence="2">Uncharacterized protein</fullName>
    </submittedName>
</protein>
<dbReference type="AlphaFoldDB" id="A0A1N6M5C2"/>
<accession>A0A1N6M5C2</accession>
<dbReference type="EMBL" id="FSSB01000016">
    <property type="protein sequence ID" value="SIO94628.1"/>
    <property type="molecule type" value="Genomic_DNA"/>
</dbReference>